<gene>
    <name evidence="2" type="ORF">FSB_LOCUS39030</name>
</gene>
<dbReference type="InterPro" id="IPR026960">
    <property type="entry name" value="RVT-Znf"/>
</dbReference>
<name>A0A2N9HGU2_FAGSY</name>
<feature type="domain" description="Reverse transcriptase zinc-binding" evidence="1">
    <location>
        <begin position="22"/>
        <end position="91"/>
    </location>
</feature>
<reference evidence="2" key="1">
    <citation type="submission" date="2018-02" db="EMBL/GenBank/DDBJ databases">
        <authorList>
            <person name="Cohen D.B."/>
            <person name="Kent A.D."/>
        </authorList>
    </citation>
    <scope>NUCLEOTIDE SEQUENCE</scope>
</reference>
<evidence type="ECO:0000313" key="2">
    <source>
        <dbReference type="EMBL" id="SPD11148.1"/>
    </source>
</evidence>
<dbReference type="EMBL" id="OIVN01003429">
    <property type="protein sequence ID" value="SPD11148.1"/>
    <property type="molecule type" value="Genomic_DNA"/>
</dbReference>
<dbReference type="AlphaFoldDB" id="A0A2N9HGU2"/>
<organism evidence="2">
    <name type="scientific">Fagus sylvatica</name>
    <name type="common">Beechnut</name>
    <dbReference type="NCBI Taxonomy" id="28930"/>
    <lineage>
        <taxon>Eukaryota</taxon>
        <taxon>Viridiplantae</taxon>
        <taxon>Streptophyta</taxon>
        <taxon>Embryophyta</taxon>
        <taxon>Tracheophyta</taxon>
        <taxon>Spermatophyta</taxon>
        <taxon>Magnoliopsida</taxon>
        <taxon>eudicotyledons</taxon>
        <taxon>Gunneridae</taxon>
        <taxon>Pentapetalae</taxon>
        <taxon>rosids</taxon>
        <taxon>fabids</taxon>
        <taxon>Fagales</taxon>
        <taxon>Fagaceae</taxon>
        <taxon>Fagus</taxon>
    </lineage>
</organism>
<proteinExistence type="predicted"/>
<protein>
    <recommendedName>
        <fullName evidence="1">Reverse transcriptase zinc-binding domain-containing protein</fullName>
    </recommendedName>
</protein>
<accession>A0A2N9HGU2</accession>
<evidence type="ECO:0000259" key="1">
    <source>
        <dbReference type="Pfam" id="PF13966"/>
    </source>
</evidence>
<sequence length="248" mass="28546">MHYCIKDLPQNFTRPSTTITPSPKIWQNLWRLKLPNKLLTFTWKLLHQALLVKTELNHRGIHCDATCILCTTHEETLNHLFIQCTFARAVWLGMRNQYQLPSGIKHYVQADPPTHKHANLIKSKNHQDFQSDSSRLAVHHTYCSLRMGDSTMANLAAIREASSLASSLGFRSFIIFTAVKGIEAMWMNTKKIHWQLTNIFEDLKSIQQNHGLHMHIKTVPHLIISEAKVLATQASRQFLNFLHTNHNA</sequence>
<dbReference type="Pfam" id="PF13966">
    <property type="entry name" value="zf-RVT"/>
    <property type="match status" value="1"/>
</dbReference>